<dbReference type="InterPro" id="IPR021709">
    <property type="entry name" value="DUF3292"/>
</dbReference>
<gene>
    <name evidence="2" type="ORF">LAESUDRAFT_815547</name>
</gene>
<protein>
    <submittedName>
        <fullName evidence="2">Uncharacterized protein</fullName>
    </submittedName>
</protein>
<feature type="transmembrane region" description="Helical" evidence="1">
    <location>
        <begin position="66"/>
        <end position="91"/>
    </location>
</feature>
<dbReference type="GeneID" id="63831727"/>
<dbReference type="EMBL" id="KV427656">
    <property type="protein sequence ID" value="KZT02106.1"/>
    <property type="molecule type" value="Genomic_DNA"/>
</dbReference>
<dbReference type="AlphaFoldDB" id="A0A165C2Y5"/>
<dbReference type="PANTHER" id="PTHR38694">
    <property type="entry name" value="CONSERVED EXPRESSED PROTEIN"/>
    <property type="match status" value="1"/>
</dbReference>
<evidence type="ECO:0000313" key="2">
    <source>
        <dbReference type="EMBL" id="KZT02106.1"/>
    </source>
</evidence>
<keyword evidence="1" id="KW-0812">Transmembrane</keyword>
<evidence type="ECO:0000313" key="3">
    <source>
        <dbReference type="Proteomes" id="UP000076871"/>
    </source>
</evidence>
<keyword evidence="1" id="KW-1133">Transmembrane helix</keyword>
<dbReference type="STRING" id="1314785.A0A165C2Y5"/>
<keyword evidence="3" id="KW-1185">Reference proteome</keyword>
<evidence type="ECO:0000256" key="1">
    <source>
        <dbReference type="SAM" id="Phobius"/>
    </source>
</evidence>
<dbReference type="RefSeq" id="XP_040759846.1">
    <property type="nucleotide sequence ID" value="XM_040914700.1"/>
</dbReference>
<accession>A0A165C2Y5</accession>
<name>A0A165C2Y5_9APHY</name>
<dbReference type="OrthoDB" id="1708389at2759"/>
<sequence>MACAPRTDGKHDATKTHVEAAMSETARPAMRALSDVVDTWERFANALSPTPPFSPRLRLAAVVRSLVVAMTIVASALFVKATTVGVGFAMFGQPIMTRSVHWITTRHPNWREALELRKYVHDAGL</sequence>
<dbReference type="PANTHER" id="PTHR38694:SF1">
    <property type="entry name" value="PEROXIN DOMAIN-CONTAINING PROTEIN"/>
    <property type="match status" value="1"/>
</dbReference>
<proteinExistence type="predicted"/>
<organism evidence="2 3">
    <name type="scientific">Laetiporus sulphureus 93-53</name>
    <dbReference type="NCBI Taxonomy" id="1314785"/>
    <lineage>
        <taxon>Eukaryota</taxon>
        <taxon>Fungi</taxon>
        <taxon>Dikarya</taxon>
        <taxon>Basidiomycota</taxon>
        <taxon>Agaricomycotina</taxon>
        <taxon>Agaricomycetes</taxon>
        <taxon>Polyporales</taxon>
        <taxon>Laetiporus</taxon>
    </lineage>
</organism>
<dbReference type="InParanoid" id="A0A165C2Y5"/>
<dbReference type="Pfam" id="PF11696">
    <property type="entry name" value="DUF3292"/>
    <property type="match status" value="1"/>
</dbReference>
<keyword evidence="1" id="KW-0472">Membrane</keyword>
<reference evidence="2 3" key="1">
    <citation type="journal article" date="2016" name="Mol. Biol. Evol.">
        <title>Comparative Genomics of Early-Diverging Mushroom-Forming Fungi Provides Insights into the Origins of Lignocellulose Decay Capabilities.</title>
        <authorList>
            <person name="Nagy L.G."/>
            <person name="Riley R."/>
            <person name="Tritt A."/>
            <person name="Adam C."/>
            <person name="Daum C."/>
            <person name="Floudas D."/>
            <person name="Sun H."/>
            <person name="Yadav J.S."/>
            <person name="Pangilinan J."/>
            <person name="Larsson K.H."/>
            <person name="Matsuura K."/>
            <person name="Barry K."/>
            <person name="Labutti K."/>
            <person name="Kuo R."/>
            <person name="Ohm R.A."/>
            <person name="Bhattacharya S.S."/>
            <person name="Shirouzu T."/>
            <person name="Yoshinaga Y."/>
            <person name="Martin F.M."/>
            <person name="Grigoriev I.V."/>
            <person name="Hibbett D.S."/>
        </authorList>
    </citation>
    <scope>NUCLEOTIDE SEQUENCE [LARGE SCALE GENOMIC DNA]</scope>
    <source>
        <strain evidence="2 3">93-53</strain>
    </source>
</reference>
<dbReference type="Proteomes" id="UP000076871">
    <property type="component" value="Unassembled WGS sequence"/>
</dbReference>